<dbReference type="Gene3D" id="1.20.1330.10">
    <property type="entry name" value="f41 fragment of flagellin, N-terminal domain"/>
    <property type="match status" value="2"/>
</dbReference>
<evidence type="ECO:0000313" key="6">
    <source>
        <dbReference type="EMBL" id="EPZ16366.1"/>
    </source>
</evidence>
<keyword evidence="7" id="KW-1185">Reference proteome</keyword>
<dbReference type="OrthoDB" id="9768249at2"/>
<comment type="subcellular location">
    <subcellularLocation>
        <location evidence="1">Bacterial flagellum</location>
    </subcellularLocation>
    <subcellularLocation>
        <location evidence="2">Secreted</location>
    </subcellularLocation>
</comment>
<reference evidence="6 7" key="1">
    <citation type="submission" date="2013-06" db="EMBL/GenBank/DDBJ databases">
        <title>Draft genome sequence of Thauera terpenica.</title>
        <authorList>
            <person name="Liu B."/>
            <person name="Frostegard A.H."/>
            <person name="Shapleigh J.P."/>
        </authorList>
    </citation>
    <scope>NUCLEOTIDE SEQUENCE [LARGE SCALE GENOMIC DNA]</scope>
    <source>
        <strain evidence="6 7">58Eu</strain>
    </source>
</reference>
<evidence type="ECO:0000256" key="3">
    <source>
        <dbReference type="ARBA" id="ARBA00005709"/>
    </source>
</evidence>
<dbReference type="GO" id="GO:0005198">
    <property type="term" value="F:structural molecule activity"/>
    <property type="evidence" value="ECO:0007669"/>
    <property type="project" value="InterPro"/>
</dbReference>
<dbReference type="Proteomes" id="UP000015455">
    <property type="component" value="Unassembled WGS sequence"/>
</dbReference>
<dbReference type="NCBIfam" id="TIGR02550">
    <property type="entry name" value="flagell_flgL"/>
    <property type="match status" value="1"/>
</dbReference>
<comment type="caution">
    <text evidence="6">The sequence shown here is derived from an EMBL/GenBank/DDBJ whole genome shotgun (WGS) entry which is preliminary data.</text>
</comment>
<evidence type="ECO:0000259" key="5">
    <source>
        <dbReference type="Pfam" id="PF00669"/>
    </source>
</evidence>
<name>S9ZP01_9RHOO</name>
<evidence type="ECO:0000256" key="4">
    <source>
        <dbReference type="ARBA" id="ARBA00023143"/>
    </source>
</evidence>
<dbReference type="InterPro" id="IPR001492">
    <property type="entry name" value="Flagellin"/>
</dbReference>
<evidence type="ECO:0000256" key="1">
    <source>
        <dbReference type="ARBA" id="ARBA00004365"/>
    </source>
</evidence>
<dbReference type="GO" id="GO:0071973">
    <property type="term" value="P:bacterial-type flagellum-dependent cell motility"/>
    <property type="evidence" value="ECO:0007669"/>
    <property type="project" value="InterPro"/>
</dbReference>
<dbReference type="InterPro" id="IPR013384">
    <property type="entry name" value="Flagell_FlgL"/>
</dbReference>
<comment type="similarity">
    <text evidence="3">Belongs to the bacterial flagellin family.</text>
</comment>
<evidence type="ECO:0000313" key="7">
    <source>
        <dbReference type="Proteomes" id="UP000015455"/>
    </source>
</evidence>
<dbReference type="STRING" id="1348657.M622_13345"/>
<accession>S9ZP01</accession>
<gene>
    <name evidence="6" type="ORF">M622_13345</name>
</gene>
<dbReference type="eggNOG" id="COG1344">
    <property type="taxonomic scope" value="Bacteria"/>
</dbReference>
<sequence length="476" mass="51017">MRVSTNMIYDRGVGSIQQQWKSILHTQQQVASGRRVLTPADDPIAAARALEIGQSKAVNSQFSVNTGYADDALKLLDSRLGSAGDVLHYVRERAVQAGNGALAAEDLRYMATDMKAQFDAMLALANSQDGVGEYIFGGYRSQQQPYSGGLAGVEYKGDQGERTIQVSASRYMPISLPGSGVFDKTLVLGMESVNMFGALSNKGEMNPGPSKPFAVSAVDAQSVRQATRYQIEYKQRDPANLSVADPASPRKEYVVQRLGVDGKAVPWTNDDLIALGWSNGATPPGLALPTGYSLSTDRTTITLNLDPTLHIPGTPPTTLNIDGLTIDIPDDPVPNPVDAPQGARLTKDEMVDGDRFEIFVPSTNLLNNMAMFASALEKPGVSGMTGAVAFALETFDAGQENLLKVRAQIGSQLTETEALTSLGGDLDLQYAATLSGLQDVDYADAISRLTQQQTYLQAAQQSFMRVSGLSLFNYLS</sequence>
<protein>
    <recommendedName>
        <fullName evidence="5">Flagellin N-terminal domain-containing protein</fullName>
    </recommendedName>
</protein>
<dbReference type="PATRIC" id="fig|1348657.5.peg.1208"/>
<dbReference type="GO" id="GO:0005576">
    <property type="term" value="C:extracellular region"/>
    <property type="evidence" value="ECO:0007669"/>
    <property type="project" value="UniProtKB-SubCell"/>
</dbReference>
<dbReference type="EMBL" id="ATJV01000046">
    <property type="protein sequence ID" value="EPZ16366.1"/>
    <property type="molecule type" value="Genomic_DNA"/>
</dbReference>
<dbReference type="InterPro" id="IPR001029">
    <property type="entry name" value="Flagellin_N"/>
</dbReference>
<dbReference type="SUPFAM" id="SSF64518">
    <property type="entry name" value="Phase 1 flagellin"/>
    <property type="match status" value="1"/>
</dbReference>
<organism evidence="6 7">
    <name type="scientific">Thauera terpenica 58Eu</name>
    <dbReference type="NCBI Taxonomy" id="1348657"/>
    <lineage>
        <taxon>Bacteria</taxon>
        <taxon>Pseudomonadati</taxon>
        <taxon>Pseudomonadota</taxon>
        <taxon>Betaproteobacteria</taxon>
        <taxon>Rhodocyclales</taxon>
        <taxon>Zoogloeaceae</taxon>
        <taxon>Thauera</taxon>
    </lineage>
</organism>
<keyword evidence="4" id="KW-0975">Bacterial flagellum</keyword>
<dbReference type="Pfam" id="PF00669">
    <property type="entry name" value="Flagellin_N"/>
    <property type="match status" value="1"/>
</dbReference>
<dbReference type="AlphaFoldDB" id="S9ZP01"/>
<dbReference type="GO" id="GO:0009424">
    <property type="term" value="C:bacterial-type flagellum hook"/>
    <property type="evidence" value="ECO:0007669"/>
    <property type="project" value="InterPro"/>
</dbReference>
<dbReference type="RefSeq" id="WP_021248641.1">
    <property type="nucleotide sequence ID" value="NZ_ATJV01000046.1"/>
</dbReference>
<dbReference type="PANTHER" id="PTHR42792">
    <property type="entry name" value="FLAGELLIN"/>
    <property type="match status" value="1"/>
</dbReference>
<evidence type="ECO:0000256" key="2">
    <source>
        <dbReference type="ARBA" id="ARBA00004613"/>
    </source>
</evidence>
<dbReference type="PANTHER" id="PTHR42792:SF1">
    <property type="entry name" value="FLAGELLAR HOOK-ASSOCIATED PROTEIN 3"/>
    <property type="match status" value="1"/>
</dbReference>
<proteinExistence type="inferred from homology"/>
<feature type="domain" description="Flagellin N-terminal" evidence="5">
    <location>
        <begin position="3"/>
        <end position="139"/>
    </location>
</feature>